<dbReference type="InterPro" id="IPR029069">
    <property type="entry name" value="HotDog_dom_sf"/>
</dbReference>
<evidence type="ECO:0000256" key="1">
    <source>
        <dbReference type="ARBA" id="ARBA00005953"/>
    </source>
</evidence>
<accession>A0A829HLG2</accession>
<dbReference type="EMBL" id="ATGG01000008">
    <property type="protein sequence ID" value="EPF91830.1"/>
    <property type="molecule type" value="Genomic_DNA"/>
</dbReference>
<reference evidence="3 4" key="1">
    <citation type="submission" date="2013-06" db="EMBL/GenBank/DDBJ databases">
        <title>The Genome Sequence of Acinetobacter gyllenbergii CIP 110306.</title>
        <authorList>
            <consortium name="The Broad Institute Genome Sequencing Platform"/>
            <consortium name="The Broad Institute Genome Sequencing Center for Infectious Disease"/>
            <person name="Cerqueira G."/>
            <person name="Feldgarden M."/>
            <person name="Courvalin P."/>
            <person name="Perichon B."/>
            <person name="Grillot-Courvalin C."/>
            <person name="Clermont D."/>
            <person name="Rocha E."/>
            <person name="Yoon E.-J."/>
            <person name="Nemec A."/>
            <person name="Young S.K."/>
            <person name="Zeng Q."/>
            <person name="Gargeya S."/>
            <person name="Fitzgerald M."/>
            <person name="Abouelleil A."/>
            <person name="Alvarado L."/>
            <person name="Berlin A.M."/>
            <person name="Chapman S.B."/>
            <person name="Dewar J."/>
            <person name="Goldberg J."/>
            <person name="Griggs A."/>
            <person name="Gujja S."/>
            <person name="Hansen M."/>
            <person name="Howarth C."/>
            <person name="Imamovic A."/>
            <person name="Larimer J."/>
            <person name="McCowan C."/>
            <person name="Murphy C."/>
            <person name="Pearson M."/>
            <person name="Priest M."/>
            <person name="Roberts A."/>
            <person name="Saif S."/>
            <person name="Shea T."/>
            <person name="Sykes S."/>
            <person name="Wortman J."/>
            <person name="Nusbaum C."/>
            <person name="Birren B."/>
        </authorList>
    </citation>
    <scope>NUCLEOTIDE SEQUENCE [LARGE SCALE GENOMIC DNA]</scope>
    <source>
        <strain evidence="3 4">CIP 110306</strain>
    </source>
</reference>
<proteinExistence type="inferred from homology"/>
<dbReference type="SUPFAM" id="SSF54637">
    <property type="entry name" value="Thioesterase/thiol ester dehydrase-isomerase"/>
    <property type="match status" value="1"/>
</dbReference>
<dbReference type="Pfam" id="PF13279">
    <property type="entry name" value="4HBT_2"/>
    <property type="match status" value="1"/>
</dbReference>
<sequence>MNIKSKSYPLVTMDKLRYSDTDRQGHINNALFSTFLETGRVEILYNQKIINQSNETEFVIANLTIQFISEILWPGYIETKTAIKKIGTSSIIFEQVIYQAEKQCAAAETVIVQINKSNRQPSPLTNMDIQELNKYLRES</sequence>
<evidence type="ECO:0000313" key="3">
    <source>
        <dbReference type="EMBL" id="EPF91830.1"/>
    </source>
</evidence>
<name>A0A829HLG2_9GAMM</name>
<keyword evidence="4" id="KW-1185">Reference proteome</keyword>
<dbReference type="GO" id="GO:0047617">
    <property type="term" value="F:fatty acyl-CoA hydrolase activity"/>
    <property type="evidence" value="ECO:0007669"/>
    <property type="project" value="TreeGrafter"/>
</dbReference>
<evidence type="ECO:0000256" key="2">
    <source>
        <dbReference type="ARBA" id="ARBA00022801"/>
    </source>
</evidence>
<dbReference type="Proteomes" id="UP000014523">
    <property type="component" value="Unassembled WGS sequence"/>
</dbReference>
<dbReference type="InterPro" id="IPR050563">
    <property type="entry name" value="4-hydroxybenzoyl-CoA_TE"/>
</dbReference>
<dbReference type="Gene3D" id="3.10.129.10">
    <property type="entry name" value="Hotdog Thioesterase"/>
    <property type="match status" value="1"/>
</dbReference>
<dbReference type="GeneID" id="99061515"/>
<protein>
    <submittedName>
        <fullName evidence="3">Acyl-CoA thioester hydrolase</fullName>
    </submittedName>
</protein>
<dbReference type="PANTHER" id="PTHR31793:SF27">
    <property type="entry name" value="NOVEL THIOESTERASE SUPERFAMILY DOMAIN AND SAPOSIN A-TYPE DOMAIN CONTAINING PROTEIN (0610012H03RIK)"/>
    <property type="match status" value="1"/>
</dbReference>
<evidence type="ECO:0000313" key="4">
    <source>
        <dbReference type="Proteomes" id="UP000014523"/>
    </source>
</evidence>
<dbReference type="PANTHER" id="PTHR31793">
    <property type="entry name" value="4-HYDROXYBENZOYL-COA THIOESTERASE FAMILY MEMBER"/>
    <property type="match status" value="1"/>
</dbReference>
<keyword evidence="2 3" id="KW-0378">Hydrolase</keyword>
<dbReference type="AlphaFoldDB" id="A0A829HLG2"/>
<dbReference type="RefSeq" id="WP_016660184.1">
    <property type="nucleotide sequence ID" value="NZ_ASQH01000009.1"/>
</dbReference>
<dbReference type="CDD" id="cd00586">
    <property type="entry name" value="4HBT"/>
    <property type="match status" value="1"/>
</dbReference>
<gene>
    <name evidence="3" type="ORF">F957_00819</name>
</gene>
<comment type="similarity">
    <text evidence="1">Belongs to the 4-hydroxybenzoyl-CoA thioesterase family.</text>
</comment>
<comment type="caution">
    <text evidence="3">The sequence shown here is derived from an EMBL/GenBank/DDBJ whole genome shotgun (WGS) entry which is preliminary data.</text>
</comment>
<organism evidence="3 4">
    <name type="scientific">Acinetobacter gyllenbergii CIP 110306 = MTCC 11365</name>
    <dbReference type="NCBI Taxonomy" id="1217657"/>
    <lineage>
        <taxon>Bacteria</taxon>
        <taxon>Pseudomonadati</taxon>
        <taxon>Pseudomonadota</taxon>
        <taxon>Gammaproteobacteria</taxon>
        <taxon>Moraxellales</taxon>
        <taxon>Moraxellaceae</taxon>
        <taxon>Acinetobacter</taxon>
    </lineage>
</organism>